<dbReference type="OrthoDB" id="5863171at2759"/>
<dbReference type="PROSITE" id="PS01359">
    <property type="entry name" value="ZF_PHD_1"/>
    <property type="match status" value="1"/>
</dbReference>
<feature type="domain" description="PHD-type" evidence="8">
    <location>
        <begin position="315"/>
        <end position="371"/>
    </location>
</feature>
<feature type="compositionally biased region" description="Basic residues" evidence="7">
    <location>
        <begin position="217"/>
        <end position="235"/>
    </location>
</feature>
<dbReference type="KEGG" id="trg:TRUGW13939_04427"/>
<reference evidence="10" key="1">
    <citation type="submission" date="2020-06" db="EMBL/GenBank/DDBJ databases">
        <title>A chromosome-scale genome assembly of Talaromyces rugulosus W13939.</title>
        <authorList>
            <person name="Wang B."/>
            <person name="Guo L."/>
            <person name="Ye K."/>
            <person name="Wang L."/>
        </authorList>
    </citation>
    <scope>NUCLEOTIDE SEQUENCE [LARGE SCALE GENOMIC DNA]</scope>
    <source>
        <strain evidence="10">W13939</strain>
    </source>
</reference>
<gene>
    <name evidence="9" type="ORF">TRUGW13939_04427</name>
</gene>
<comment type="subcellular location">
    <subcellularLocation>
        <location evidence="1">Nucleus</location>
    </subcellularLocation>
</comment>
<evidence type="ECO:0000256" key="4">
    <source>
        <dbReference type="ARBA" id="ARBA00022833"/>
    </source>
</evidence>
<dbReference type="AlphaFoldDB" id="A0A7H8QV10"/>
<evidence type="ECO:0000256" key="2">
    <source>
        <dbReference type="ARBA" id="ARBA00022723"/>
    </source>
</evidence>
<evidence type="ECO:0000256" key="6">
    <source>
        <dbReference type="PROSITE-ProRule" id="PRU00146"/>
    </source>
</evidence>
<dbReference type="SMART" id="SM00249">
    <property type="entry name" value="PHD"/>
    <property type="match status" value="1"/>
</dbReference>
<evidence type="ECO:0000259" key="8">
    <source>
        <dbReference type="PROSITE" id="PS50016"/>
    </source>
</evidence>
<organism evidence="9 10">
    <name type="scientific">Talaromyces rugulosus</name>
    <name type="common">Penicillium rugulosum</name>
    <dbReference type="NCBI Taxonomy" id="121627"/>
    <lineage>
        <taxon>Eukaryota</taxon>
        <taxon>Fungi</taxon>
        <taxon>Dikarya</taxon>
        <taxon>Ascomycota</taxon>
        <taxon>Pezizomycotina</taxon>
        <taxon>Eurotiomycetes</taxon>
        <taxon>Eurotiomycetidae</taxon>
        <taxon>Eurotiales</taxon>
        <taxon>Trichocomaceae</taxon>
        <taxon>Talaromyces</taxon>
        <taxon>Talaromyces sect. Islandici</taxon>
    </lineage>
</organism>
<dbReference type="Gene3D" id="3.30.40.10">
    <property type="entry name" value="Zinc/RING finger domain, C3HC4 (zinc finger)"/>
    <property type="match status" value="1"/>
</dbReference>
<feature type="region of interest" description="Disordered" evidence="7">
    <location>
        <begin position="85"/>
        <end position="303"/>
    </location>
</feature>
<dbReference type="GO" id="GO:0045814">
    <property type="term" value="P:negative regulation of gene expression, epigenetic"/>
    <property type="evidence" value="ECO:0007669"/>
    <property type="project" value="TreeGrafter"/>
</dbReference>
<feature type="compositionally biased region" description="Polar residues" evidence="7">
    <location>
        <begin position="106"/>
        <end position="117"/>
    </location>
</feature>
<evidence type="ECO:0000256" key="5">
    <source>
        <dbReference type="ARBA" id="ARBA00023242"/>
    </source>
</evidence>
<feature type="compositionally biased region" description="Polar residues" evidence="7">
    <location>
        <begin position="1"/>
        <end position="30"/>
    </location>
</feature>
<dbReference type="GO" id="GO:0005634">
    <property type="term" value="C:nucleus"/>
    <property type="evidence" value="ECO:0007669"/>
    <property type="project" value="UniProtKB-SubCell"/>
</dbReference>
<dbReference type="InterPro" id="IPR001965">
    <property type="entry name" value="Znf_PHD"/>
</dbReference>
<feature type="region of interest" description="Disordered" evidence="7">
    <location>
        <begin position="459"/>
        <end position="511"/>
    </location>
</feature>
<dbReference type="Proteomes" id="UP000509510">
    <property type="component" value="Chromosome II"/>
</dbReference>
<dbReference type="InterPro" id="IPR019786">
    <property type="entry name" value="Zinc_finger_PHD-type_CS"/>
</dbReference>
<dbReference type="InterPro" id="IPR011011">
    <property type="entry name" value="Znf_FYVE_PHD"/>
</dbReference>
<dbReference type="PROSITE" id="PS50016">
    <property type="entry name" value="ZF_PHD_2"/>
    <property type="match status" value="1"/>
</dbReference>
<dbReference type="GO" id="GO:0008270">
    <property type="term" value="F:zinc ion binding"/>
    <property type="evidence" value="ECO:0007669"/>
    <property type="project" value="UniProtKB-KW"/>
</dbReference>
<keyword evidence="10" id="KW-1185">Reference proteome</keyword>
<evidence type="ECO:0000313" key="10">
    <source>
        <dbReference type="Proteomes" id="UP000509510"/>
    </source>
</evidence>
<dbReference type="InterPro" id="IPR013083">
    <property type="entry name" value="Znf_RING/FYVE/PHD"/>
</dbReference>
<keyword evidence="4" id="KW-0862">Zinc</keyword>
<dbReference type="SUPFAM" id="SSF57903">
    <property type="entry name" value="FYVE/PHD zinc finger"/>
    <property type="match status" value="1"/>
</dbReference>
<evidence type="ECO:0000313" key="9">
    <source>
        <dbReference type="EMBL" id="QKX57315.1"/>
    </source>
</evidence>
<name>A0A7H8QV10_TALRU</name>
<dbReference type="GeneID" id="55991928"/>
<evidence type="ECO:0000256" key="1">
    <source>
        <dbReference type="ARBA" id="ARBA00004123"/>
    </source>
</evidence>
<dbReference type="RefSeq" id="XP_035343493.1">
    <property type="nucleotide sequence ID" value="XM_035487600.1"/>
</dbReference>
<dbReference type="InterPro" id="IPR019787">
    <property type="entry name" value="Znf_PHD-finger"/>
</dbReference>
<evidence type="ECO:0000256" key="7">
    <source>
        <dbReference type="SAM" id="MobiDB-lite"/>
    </source>
</evidence>
<sequence length="571" mass="61673">MMESQQNNRVSQAAESSTSETPGDTSNQHPPATVLLQPTQSSSTPSSSQLQRPGLHGPDAVKQYRSQATLIPKLSESTLQLLASIGASSSSPQTKAEEPGRALSDSPATVTGNSSWNPGPDRASSLPGPPMPVLRSRTIAPRPLVPAPAPAQEFKTPLQPRPVPAPAFINLAPKPDNLPVAEPPVVEEQLPSSSAVVPAPPPISTLLADQLTPLKPAVRKTPVKSSARSRKRKRVRGSEDEIKAGDSSSDDSSDDMVPMARQTKSGRQVNRPTFFAPLPEEKISSPSGSPNAATGGTPVVKRRRKVYRKNGKDINITCKHCQRGHSPSTNMIVFCDECNVAWHQFCHNPPIGKELIEVEEAQWFCAECRPAKPVALIKLKLPRNDISTPPHLSRPLAGGELFTTEQQRGYLSSLSHTALVDMLVNLSESNPALPLFPENLGDLTASKFAMSLSNKTMTQYESQELPQANAPAKDTVKEQVAEPVAVDSNKPKKRHGKKSRTEDSDDSGSEYEIEEHRLYPHPGNGFCLPPEEDDLDILLDDPTCPTFSHTIHNYAEGHTLAKGSFTISVTA</sequence>
<keyword evidence="2" id="KW-0479">Metal-binding</keyword>
<feature type="compositionally biased region" description="Low complexity" evidence="7">
    <location>
        <begin position="35"/>
        <end position="51"/>
    </location>
</feature>
<feature type="region of interest" description="Disordered" evidence="7">
    <location>
        <begin position="1"/>
        <end position="67"/>
    </location>
</feature>
<dbReference type="Pfam" id="PF00628">
    <property type="entry name" value="PHD"/>
    <property type="match status" value="1"/>
</dbReference>
<feature type="compositionally biased region" description="Polar residues" evidence="7">
    <location>
        <begin position="85"/>
        <end position="94"/>
    </location>
</feature>
<feature type="compositionally biased region" description="Polar residues" evidence="7">
    <location>
        <begin position="262"/>
        <end position="271"/>
    </location>
</feature>
<feature type="compositionally biased region" description="Polar residues" evidence="7">
    <location>
        <begin position="284"/>
        <end position="294"/>
    </location>
</feature>
<dbReference type="GO" id="GO:0003677">
    <property type="term" value="F:DNA binding"/>
    <property type="evidence" value="ECO:0007669"/>
    <property type="project" value="TreeGrafter"/>
</dbReference>
<keyword evidence="5" id="KW-0539">Nucleus</keyword>
<proteinExistence type="predicted"/>
<dbReference type="GO" id="GO:0003682">
    <property type="term" value="F:chromatin binding"/>
    <property type="evidence" value="ECO:0007669"/>
    <property type="project" value="TreeGrafter"/>
</dbReference>
<dbReference type="CDD" id="cd15502">
    <property type="entry name" value="PHD_Phf1p_Phf2p_like"/>
    <property type="match status" value="1"/>
</dbReference>
<protein>
    <recommendedName>
        <fullName evidence="8">PHD-type domain-containing protein</fullName>
    </recommendedName>
</protein>
<keyword evidence="3 6" id="KW-0863">Zinc-finger</keyword>
<dbReference type="PANTHER" id="PTHR12628:SF10">
    <property type="entry name" value="HOMEOBOX DOMAIN-CONTAINING PROTEIN"/>
    <property type="match status" value="1"/>
</dbReference>
<evidence type="ECO:0000256" key="3">
    <source>
        <dbReference type="ARBA" id="ARBA00022771"/>
    </source>
</evidence>
<dbReference type="PANTHER" id="PTHR12628">
    <property type="entry name" value="POLYCOMB-LIKE TRANSCRIPTION FACTOR"/>
    <property type="match status" value="1"/>
</dbReference>
<dbReference type="EMBL" id="CP055899">
    <property type="protein sequence ID" value="QKX57315.1"/>
    <property type="molecule type" value="Genomic_DNA"/>
</dbReference>
<accession>A0A7H8QV10</accession>